<feature type="transmembrane region" description="Helical" evidence="6">
    <location>
        <begin position="91"/>
        <end position="113"/>
    </location>
</feature>
<keyword evidence="8" id="KW-1185">Reference proteome</keyword>
<evidence type="ECO:0000313" key="7">
    <source>
        <dbReference type="EMBL" id="KAJ5299622.1"/>
    </source>
</evidence>
<evidence type="ECO:0000256" key="5">
    <source>
        <dbReference type="ARBA" id="ARBA00023136"/>
    </source>
</evidence>
<accession>A0A9W9PM20</accession>
<feature type="transmembrane region" description="Helical" evidence="6">
    <location>
        <begin position="125"/>
        <end position="145"/>
    </location>
</feature>
<keyword evidence="5 6" id="KW-0472">Membrane</keyword>
<evidence type="ECO:0000256" key="2">
    <source>
        <dbReference type="ARBA" id="ARBA00022448"/>
    </source>
</evidence>
<dbReference type="OrthoDB" id="10021397at2759"/>
<evidence type="ECO:0000256" key="4">
    <source>
        <dbReference type="ARBA" id="ARBA00022989"/>
    </source>
</evidence>
<keyword evidence="2" id="KW-0813">Transport</keyword>
<feature type="transmembrane region" description="Helical" evidence="6">
    <location>
        <begin position="7"/>
        <end position="24"/>
    </location>
</feature>
<dbReference type="PANTHER" id="PTHR23501:SF177">
    <property type="entry name" value="MAJOR FACILITATOR SUPERFAMILY (MFS) PROFILE DOMAIN-CONTAINING PROTEIN-RELATED"/>
    <property type="match status" value="1"/>
</dbReference>
<sequence length="184" mass="18993">MSGVRKLPLIFSISLAIIVSGGSITKTGYAAPLVVIDGVLATISSGLLYSLDIGTSTDKWIGYRIVGGVGWGLAYQVPINAVHGIVVLSDIATVTGVIVFFQTVGGAVFVAAAQAAFVNQIIIKLAATTPSINLALVVSTGASELRDVLTAEQMKAILPAYMAGPQILLIVIVIIQDQNAITQS</sequence>
<evidence type="ECO:0000256" key="3">
    <source>
        <dbReference type="ARBA" id="ARBA00022692"/>
    </source>
</evidence>
<dbReference type="AlphaFoldDB" id="A0A9W9PM20"/>
<keyword evidence="4 6" id="KW-1133">Transmembrane helix</keyword>
<proteinExistence type="predicted"/>
<comment type="caution">
    <text evidence="7">The sequence shown here is derived from an EMBL/GenBank/DDBJ whole genome shotgun (WGS) entry which is preliminary data.</text>
</comment>
<dbReference type="GO" id="GO:0005886">
    <property type="term" value="C:plasma membrane"/>
    <property type="evidence" value="ECO:0007669"/>
    <property type="project" value="TreeGrafter"/>
</dbReference>
<gene>
    <name evidence="7" type="ORF">N7476_011179</name>
</gene>
<organism evidence="7 8">
    <name type="scientific">Penicillium atrosanguineum</name>
    <dbReference type="NCBI Taxonomy" id="1132637"/>
    <lineage>
        <taxon>Eukaryota</taxon>
        <taxon>Fungi</taxon>
        <taxon>Dikarya</taxon>
        <taxon>Ascomycota</taxon>
        <taxon>Pezizomycotina</taxon>
        <taxon>Eurotiomycetes</taxon>
        <taxon>Eurotiomycetidae</taxon>
        <taxon>Eurotiales</taxon>
        <taxon>Aspergillaceae</taxon>
        <taxon>Penicillium</taxon>
    </lineage>
</organism>
<feature type="transmembrane region" description="Helical" evidence="6">
    <location>
        <begin position="157"/>
        <end position="175"/>
    </location>
</feature>
<keyword evidence="3 6" id="KW-0812">Transmembrane</keyword>
<protein>
    <submittedName>
        <fullName evidence="7">Uncharacterized protein</fullName>
    </submittedName>
</protein>
<dbReference type="EMBL" id="JAPZBO010000010">
    <property type="protein sequence ID" value="KAJ5299622.1"/>
    <property type="molecule type" value="Genomic_DNA"/>
</dbReference>
<reference evidence="7" key="2">
    <citation type="journal article" date="2023" name="IMA Fungus">
        <title>Comparative genomic study of the Penicillium genus elucidates a diverse pangenome and 15 lateral gene transfer events.</title>
        <authorList>
            <person name="Petersen C."/>
            <person name="Sorensen T."/>
            <person name="Nielsen M.R."/>
            <person name="Sondergaard T.E."/>
            <person name="Sorensen J.L."/>
            <person name="Fitzpatrick D.A."/>
            <person name="Frisvad J.C."/>
            <person name="Nielsen K.L."/>
        </authorList>
    </citation>
    <scope>NUCLEOTIDE SEQUENCE</scope>
    <source>
        <strain evidence="7">IBT 21472</strain>
    </source>
</reference>
<evidence type="ECO:0000256" key="6">
    <source>
        <dbReference type="SAM" id="Phobius"/>
    </source>
</evidence>
<name>A0A9W9PM20_9EURO</name>
<dbReference type="GO" id="GO:0022857">
    <property type="term" value="F:transmembrane transporter activity"/>
    <property type="evidence" value="ECO:0007669"/>
    <property type="project" value="TreeGrafter"/>
</dbReference>
<evidence type="ECO:0000256" key="1">
    <source>
        <dbReference type="ARBA" id="ARBA00004141"/>
    </source>
</evidence>
<dbReference type="PANTHER" id="PTHR23501">
    <property type="entry name" value="MAJOR FACILITATOR SUPERFAMILY"/>
    <property type="match status" value="1"/>
</dbReference>
<reference evidence="7" key="1">
    <citation type="submission" date="2022-12" db="EMBL/GenBank/DDBJ databases">
        <authorList>
            <person name="Petersen C."/>
        </authorList>
    </citation>
    <scope>NUCLEOTIDE SEQUENCE</scope>
    <source>
        <strain evidence="7">IBT 21472</strain>
    </source>
</reference>
<evidence type="ECO:0000313" key="8">
    <source>
        <dbReference type="Proteomes" id="UP001147746"/>
    </source>
</evidence>
<feature type="transmembrane region" description="Helical" evidence="6">
    <location>
        <begin position="30"/>
        <end position="49"/>
    </location>
</feature>
<dbReference type="Proteomes" id="UP001147746">
    <property type="component" value="Unassembled WGS sequence"/>
</dbReference>
<comment type="subcellular location">
    <subcellularLocation>
        <location evidence="1">Membrane</location>
        <topology evidence="1">Multi-pass membrane protein</topology>
    </subcellularLocation>
</comment>
<feature type="transmembrane region" description="Helical" evidence="6">
    <location>
        <begin position="61"/>
        <end position="79"/>
    </location>
</feature>